<organism evidence="1">
    <name type="scientific">bioreactor metagenome</name>
    <dbReference type="NCBI Taxonomy" id="1076179"/>
    <lineage>
        <taxon>unclassified sequences</taxon>
        <taxon>metagenomes</taxon>
        <taxon>ecological metagenomes</taxon>
    </lineage>
</organism>
<dbReference type="EMBL" id="VSSQ01122050">
    <property type="protein sequence ID" value="MPN54129.1"/>
    <property type="molecule type" value="Genomic_DNA"/>
</dbReference>
<sequence length="68" mass="7608">MKGVLGLPLSMAETSLREAGFTVTAVETRSRKGQPGNEKRVLRARETAPGHMELVYALFKTDLFWMPE</sequence>
<comment type="caution">
    <text evidence="1">The sequence shown here is derived from an EMBL/GenBank/DDBJ whole genome shotgun (WGS) entry which is preliminary data.</text>
</comment>
<name>A0A645IUN5_9ZZZZ</name>
<reference evidence="1" key="1">
    <citation type="submission" date="2019-08" db="EMBL/GenBank/DDBJ databases">
        <authorList>
            <person name="Kucharzyk K."/>
            <person name="Murdoch R.W."/>
            <person name="Higgins S."/>
            <person name="Loffler F."/>
        </authorList>
    </citation>
    <scope>NUCLEOTIDE SEQUENCE</scope>
</reference>
<protein>
    <submittedName>
        <fullName evidence="1">Uncharacterized protein</fullName>
    </submittedName>
</protein>
<gene>
    <name evidence="1" type="ORF">SDC9_201798</name>
</gene>
<proteinExistence type="predicted"/>
<dbReference type="AlphaFoldDB" id="A0A645IUN5"/>
<evidence type="ECO:0000313" key="1">
    <source>
        <dbReference type="EMBL" id="MPN54129.1"/>
    </source>
</evidence>
<accession>A0A645IUN5</accession>